<reference evidence="2 3" key="1">
    <citation type="submission" date="2016-10" db="EMBL/GenBank/DDBJ databases">
        <authorList>
            <person name="de Groot N.N."/>
        </authorList>
    </citation>
    <scope>NUCLEOTIDE SEQUENCE [LARGE SCALE GENOMIC DNA]</scope>
    <source>
        <strain evidence="2 3">DSM 21668</strain>
    </source>
</reference>
<protein>
    <recommendedName>
        <fullName evidence="4">DUF3127 domain-containing protein</fullName>
    </recommendedName>
</protein>
<dbReference type="Pfam" id="PF11325">
    <property type="entry name" value="DUF3127"/>
    <property type="match status" value="1"/>
</dbReference>
<gene>
    <name evidence="2" type="ORF">SAMN04488090_3040</name>
</gene>
<dbReference type="InterPro" id="IPR021474">
    <property type="entry name" value="DUF3127"/>
</dbReference>
<dbReference type="Proteomes" id="UP000198901">
    <property type="component" value="Unassembled WGS sequence"/>
</dbReference>
<dbReference type="STRING" id="563176.SAMN04488090_3040"/>
<dbReference type="RefSeq" id="WP_093203886.1">
    <property type="nucleotide sequence ID" value="NZ_FNGS01000005.1"/>
</dbReference>
<sequence>MALEIEGVLHVVLPEVGGTSKTGNSWAKQDFVIETEDQYPKKVNFSLWGDKLADLKQFAPGDKIKVSFNLESREYNGRWYTEARAWKVELVDKNGFLGNSGGGDPFGDIPPSSLMPSDGGTDDLPF</sequence>
<dbReference type="OrthoDB" id="598142at2"/>
<organism evidence="2 3">
    <name type="scientific">Siphonobacter aquaeclarae</name>
    <dbReference type="NCBI Taxonomy" id="563176"/>
    <lineage>
        <taxon>Bacteria</taxon>
        <taxon>Pseudomonadati</taxon>
        <taxon>Bacteroidota</taxon>
        <taxon>Cytophagia</taxon>
        <taxon>Cytophagales</taxon>
        <taxon>Cytophagaceae</taxon>
        <taxon>Siphonobacter</taxon>
    </lineage>
</organism>
<evidence type="ECO:0000313" key="3">
    <source>
        <dbReference type="Proteomes" id="UP000198901"/>
    </source>
</evidence>
<dbReference type="EMBL" id="FNGS01000005">
    <property type="protein sequence ID" value="SDM26694.1"/>
    <property type="molecule type" value="Genomic_DNA"/>
</dbReference>
<dbReference type="AlphaFoldDB" id="A0A1G9RU55"/>
<evidence type="ECO:0000256" key="1">
    <source>
        <dbReference type="SAM" id="MobiDB-lite"/>
    </source>
</evidence>
<proteinExistence type="predicted"/>
<evidence type="ECO:0008006" key="4">
    <source>
        <dbReference type="Google" id="ProtNLM"/>
    </source>
</evidence>
<feature type="region of interest" description="Disordered" evidence="1">
    <location>
        <begin position="101"/>
        <end position="126"/>
    </location>
</feature>
<name>A0A1G9RU55_9BACT</name>
<accession>A0A1G9RU55</accession>
<keyword evidence="3" id="KW-1185">Reference proteome</keyword>
<evidence type="ECO:0000313" key="2">
    <source>
        <dbReference type="EMBL" id="SDM26694.1"/>
    </source>
</evidence>